<sequence>MLIGAAAAFTALAMPGWWALLIVVVAWVLGGLAAAEGKGGWKSLGAGIGYGGFSAFLWLFFTALGDEELGDLALVYAIGGLAMLALGATASDDDRVPGRLRP</sequence>
<keyword evidence="1" id="KW-0812">Transmembrane</keyword>
<feature type="transmembrane region" description="Helical" evidence="1">
    <location>
        <begin position="73"/>
        <end position="91"/>
    </location>
</feature>
<protein>
    <recommendedName>
        <fullName evidence="3">Integral membrane protein</fullName>
    </recommendedName>
</protein>
<dbReference type="AlphaFoldDB" id="A0AAU2JXR1"/>
<organism evidence="2">
    <name type="scientific">Streptomyces sp. NBC_00049</name>
    <dbReference type="NCBI Taxonomy" id="2903617"/>
    <lineage>
        <taxon>Bacteria</taxon>
        <taxon>Bacillati</taxon>
        <taxon>Actinomycetota</taxon>
        <taxon>Actinomycetes</taxon>
        <taxon>Kitasatosporales</taxon>
        <taxon>Streptomycetaceae</taxon>
        <taxon>Streptomyces</taxon>
    </lineage>
</organism>
<evidence type="ECO:0000256" key="1">
    <source>
        <dbReference type="SAM" id="Phobius"/>
    </source>
</evidence>
<name>A0AAU2JXR1_9ACTN</name>
<gene>
    <name evidence="2" type="ORF">OG327_30745</name>
</gene>
<keyword evidence="1" id="KW-0472">Membrane</keyword>
<accession>A0AAU2JXR1</accession>
<evidence type="ECO:0000313" key="2">
    <source>
        <dbReference type="EMBL" id="WTU77354.1"/>
    </source>
</evidence>
<feature type="transmembrane region" description="Helical" evidence="1">
    <location>
        <begin position="41"/>
        <end position="61"/>
    </location>
</feature>
<keyword evidence="1" id="KW-1133">Transmembrane helix</keyword>
<feature type="transmembrane region" description="Helical" evidence="1">
    <location>
        <begin position="6"/>
        <end position="29"/>
    </location>
</feature>
<reference evidence="2" key="1">
    <citation type="submission" date="2022-10" db="EMBL/GenBank/DDBJ databases">
        <title>The complete genomes of actinobacterial strains from the NBC collection.</title>
        <authorList>
            <person name="Joergensen T.S."/>
            <person name="Alvarez Arevalo M."/>
            <person name="Sterndorff E.B."/>
            <person name="Faurdal D."/>
            <person name="Vuksanovic O."/>
            <person name="Mourched A.-S."/>
            <person name="Charusanti P."/>
            <person name="Shaw S."/>
            <person name="Blin K."/>
            <person name="Weber T."/>
        </authorList>
    </citation>
    <scope>NUCLEOTIDE SEQUENCE</scope>
    <source>
        <strain evidence="2">NBC_00049</strain>
    </source>
</reference>
<dbReference type="EMBL" id="CP108264">
    <property type="protein sequence ID" value="WTU77354.1"/>
    <property type="molecule type" value="Genomic_DNA"/>
</dbReference>
<proteinExistence type="predicted"/>
<evidence type="ECO:0008006" key="3">
    <source>
        <dbReference type="Google" id="ProtNLM"/>
    </source>
</evidence>